<organism evidence="1 2">
    <name type="scientific">Devosia enhydra</name>
    <dbReference type="NCBI Taxonomy" id="665118"/>
    <lineage>
        <taxon>Bacteria</taxon>
        <taxon>Pseudomonadati</taxon>
        <taxon>Pseudomonadota</taxon>
        <taxon>Alphaproteobacteria</taxon>
        <taxon>Hyphomicrobiales</taxon>
        <taxon>Devosiaceae</taxon>
        <taxon>Devosia</taxon>
    </lineage>
</organism>
<protein>
    <submittedName>
        <fullName evidence="1">Uncharacterized protein</fullName>
    </submittedName>
</protein>
<reference evidence="1 2" key="1">
    <citation type="submission" date="2016-11" db="EMBL/GenBank/DDBJ databases">
        <authorList>
            <person name="Jaros S."/>
            <person name="Januszkiewicz K."/>
            <person name="Wedrychowicz H."/>
        </authorList>
    </citation>
    <scope>NUCLEOTIDE SEQUENCE [LARGE SCALE GENOMIC DNA]</scope>
    <source>
        <strain evidence="1 2">ATCC 23634</strain>
    </source>
</reference>
<dbReference type="STRING" id="665118.SAMN02983003_0630"/>
<dbReference type="Proteomes" id="UP000183447">
    <property type="component" value="Unassembled WGS sequence"/>
</dbReference>
<name>A0A1K2HUE5_9HYPH</name>
<keyword evidence="2" id="KW-1185">Reference proteome</keyword>
<evidence type="ECO:0000313" key="2">
    <source>
        <dbReference type="Proteomes" id="UP000183447"/>
    </source>
</evidence>
<dbReference type="EMBL" id="FPKU01000001">
    <property type="protein sequence ID" value="SFZ81679.1"/>
    <property type="molecule type" value="Genomic_DNA"/>
</dbReference>
<evidence type="ECO:0000313" key="1">
    <source>
        <dbReference type="EMBL" id="SFZ81679.1"/>
    </source>
</evidence>
<accession>A0A1K2HUE5</accession>
<dbReference type="RefSeq" id="WP_072338932.1">
    <property type="nucleotide sequence ID" value="NZ_FPKU01000001.1"/>
</dbReference>
<gene>
    <name evidence="1" type="ORF">SAMN02983003_0630</name>
</gene>
<proteinExistence type="predicted"/>
<dbReference type="AlphaFoldDB" id="A0A1K2HUE5"/>
<sequence>MIDPADLPQLNAQGLIELLDQAYPHECIRPDEDIIAAHRRAAKRELVDELINLLSQARDATEE</sequence>